<organism evidence="8 9">
    <name type="scientific">Geomonas terrae</name>
    <dbReference type="NCBI Taxonomy" id="2562681"/>
    <lineage>
        <taxon>Bacteria</taxon>
        <taxon>Pseudomonadati</taxon>
        <taxon>Thermodesulfobacteriota</taxon>
        <taxon>Desulfuromonadia</taxon>
        <taxon>Geobacterales</taxon>
        <taxon>Geobacteraceae</taxon>
        <taxon>Geomonas</taxon>
    </lineage>
</organism>
<dbReference type="GO" id="GO:0031564">
    <property type="term" value="P:transcription antitermination"/>
    <property type="evidence" value="ECO:0007669"/>
    <property type="project" value="UniProtKB-KW"/>
</dbReference>
<dbReference type="PANTHER" id="PTHR11078">
    <property type="entry name" value="N UTILIZATION SUBSTANCE PROTEIN B-RELATED"/>
    <property type="match status" value="1"/>
</dbReference>
<keyword evidence="3 6" id="KW-0694">RNA-binding</keyword>
<dbReference type="SUPFAM" id="SSF48013">
    <property type="entry name" value="NusB-like"/>
    <property type="match status" value="1"/>
</dbReference>
<dbReference type="EMBL" id="SRSC01000003">
    <property type="protein sequence ID" value="TGU71395.1"/>
    <property type="molecule type" value="Genomic_DNA"/>
</dbReference>
<evidence type="ECO:0000256" key="3">
    <source>
        <dbReference type="ARBA" id="ARBA00022884"/>
    </source>
</evidence>
<dbReference type="Pfam" id="PF01029">
    <property type="entry name" value="NusB"/>
    <property type="match status" value="1"/>
</dbReference>
<dbReference type="HAMAP" id="MF_00073">
    <property type="entry name" value="NusB"/>
    <property type="match status" value="1"/>
</dbReference>
<reference evidence="8 9" key="1">
    <citation type="submission" date="2019-04" db="EMBL/GenBank/DDBJ databases">
        <title>Geobacter oryzae sp. nov., ferric-reducing bacteria isolated from paddy soil.</title>
        <authorList>
            <person name="Xu Z."/>
            <person name="Masuda Y."/>
            <person name="Itoh H."/>
            <person name="Senoo K."/>
        </authorList>
    </citation>
    <scope>NUCLEOTIDE SEQUENCE [LARGE SCALE GENOMIC DNA]</scope>
    <source>
        <strain evidence="8 9">Red111</strain>
    </source>
</reference>
<keyword evidence="5 6" id="KW-0804">Transcription</keyword>
<evidence type="ECO:0000256" key="2">
    <source>
        <dbReference type="ARBA" id="ARBA00022814"/>
    </source>
</evidence>
<keyword evidence="9" id="KW-1185">Reference proteome</keyword>
<dbReference type="GO" id="GO:0003723">
    <property type="term" value="F:RNA binding"/>
    <property type="evidence" value="ECO:0007669"/>
    <property type="project" value="UniProtKB-UniRule"/>
</dbReference>
<comment type="caution">
    <text evidence="8">The sequence shown here is derived from an EMBL/GenBank/DDBJ whole genome shotgun (WGS) entry which is preliminary data.</text>
</comment>
<evidence type="ECO:0000256" key="1">
    <source>
        <dbReference type="ARBA" id="ARBA00005952"/>
    </source>
</evidence>
<comment type="similarity">
    <text evidence="1 6">Belongs to the NusB family.</text>
</comment>
<dbReference type="GO" id="GO:0005829">
    <property type="term" value="C:cytosol"/>
    <property type="evidence" value="ECO:0007669"/>
    <property type="project" value="TreeGrafter"/>
</dbReference>
<dbReference type="Proteomes" id="UP000306416">
    <property type="component" value="Unassembled WGS sequence"/>
</dbReference>
<dbReference type="AlphaFoldDB" id="A0A4S1CD77"/>
<sequence length="145" mass="16126">MTTRREGRELALQALYSKDLVSQDPNHTLKRIIESFGEGEEPTLLANSKAYAFASEIVSGVSAHLAEIDARIAEKSKHWSMTRMARVDLNILRLAVFELLYRPDIPKNVTMNEAIEVAKKFGSDDSASFVNGILDEIASTVTDKE</sequence>
<comment type="function">
    <text evidence="6">Involved in transcription antitermination. Required for transcription of ribosomal RNA (rRNA) genes. Binds specifically to the boxA antiterminator sequence of the ribosomal RNA (rrn) operons.</text>
</comment>
<dbReference type="GO" id="GO:0006353">
    <property type="term" value="P:DNA-templated transcription termination"/>
    <property type="evidence" value="ECO:0007669"/>
    <property type="project" value="UniProtKB-UniRule"/>
</dbReference>
<evidence type="ECO:0000256" key="6">
    <source>
        <dbReference type="HAMAP-Rule" id="MF_00073"/>
    </source>
</evidence>
<gene>
    <name evidence="6 8" type="primary">nusB</name>
    <name evidence="8" type="ORF">E4633_13770</name>
</gene>
<keyword evidence="2 6" id="KW-0889">Transcription antitermination</keyword>
<evidence type="ECO:0000256" key="4">
    <source>
        <dbReference type="ARBA" id="ARBA00023015"/>
    </source>
</evidence>
<dbReference type="PANTHER" id="PTHR11078:SF3">
    <property type="entry name" value="ANTITERMINATION NUSB DOMAIN-CONTAINING PROTEIN"/>
    <property type="match status" value="1"/>
</dbReference>
<name>A0A4S1CD77_9BACT</name>
<evidence type="ECO:0000313" key="9">
    <source>
        <dbReference type="Proteomes" id="UP000306416"/>
    </source>
</evidence>
<evidence type="ECO:0000259" key="7">
    <source>
        <dbReference type="Pfam" id="PF01029"/>
    </source>
</evidence>
<dbReference type="Gene3D" id="1.10.940.10">
    <property type="entry name" value="NusB-like"/>
    <property type="match status" value="1"/>
</dbReference>
<dbReference type="CDD" id="cd00619">
    <property type="entry name" value="Terminator_NusB"/>
    <property type="match status" value="1"/>
</dbReference>
<dbReference type="InterPro" id="IPR011605">
    <property type="entry name" value="NusB_fam"/>
</dbReference>
<protein>
    <recommendedName>
        <fullName evidence="6">Transcription antitermination protein NusB</fullName>
    </recommendedName>
    <alternativeName>
        <fullName evidence="6">Antitermination factor NusB</fullName>
    </alternativeName>
</protein>
<keyword evidence="4 6" id="KW-0805">Transcription regulation</keyword>
<proteinExistence type="inferred from homology"/>
<feature type="domain" description="NusB/RsmB/TIM44" evidence="7">
    <location>
        <begin position="7"/>
        <end position="138"/>
    </location>
</feature>
<dbReference type="RefSeq" id="WP_135870954.1">
    <property type="nucleotide sequence ID" value="NZ_SRSC01000003.1"/>
</dbReference>
<evidence type="ECO:0000256" key="5">
    <source>
        <dbReference type="ARBA" id="ARBA00023163"/>
    </source>
</evidence>
<evidence type="ECO:0000313" key="8">
    <source>
        <dbReference type="EMBL" id="TGU71395.1"/>
    </source>
</evidence>
<accession>A0A4S1CD77</accession>
<dbReference type="InterPro" id="IPR035926">
    <property type="entry name" value="NusB-like_sf"/>
</dbReference>
<dbReference type="InterPro" id="IPR006027">
    <property type="entry name" value="NusB_RsmB_TIM44"/>
</dbReference>
<dbReference type="NCBIfam" id="TIGR01951">
    <property type="entry name" value="nusB"/>
    <property type="match status" value="1"/>
</dbReference>